<evidence type="ECO:0000256" key="1">
    <source>
        <dbReference type="ARBA" id="ARBA00005417"/>
    </source>
</evidence>
<evidence type="ECO:0000256" key="3">
    <source>
        <dbReference type="ARBA" id="ARBA00022741"/>
    </source>
</evidence>
<dbReference type="SUPFAM" id="SSF52540">
    <property type="entry name" value="P-loop containing nucleoside triphosphate hydrolases"/>
    <property type="match status" value="1"/>
</dbReference>
<feature type="domain" description="ABC transporter" evidence="6">
    <location>
        <begin position="44"/>
        <end position="292"/>
    </location>
</feature>
<dbReference type="PANTHER" id="PTHR43776:SF7">
    <property type="entry name" value="D,D-DIPEPTIDE TRANSPORT ATP-BINDING PROTEIN DDPF-RELATED"/>
    <property type="match status" value="1"/>
</dbReference>
<feature type="region of interest" description="Disordered" evidence="5">
    <location>
        <begin position="1"/>
        <end position="37"/>
    </location>
</feature>
<sequence length="375" mass="40377">MCREAGTVRDRRPDAAPGARRCRSPRGMPSGRSPRMTKPVVAEVRDLHVHFPVRHGRQRLTARAVDGVDLSVHEGEIVALVGESGCGKTTVARTLMRLVDPSSGTVSVGGTDITHARGAALRRQRREFQMIFQDPFESLPVNATAVDVVSEGLAIHRRDLDAAARRGVALAALEMCGLTPAAAVAQRRIFQLSGGQRQRVAIAAALALQPRLLVADEPVSMLDVSLRAGVIRVLLDMRERLDVAILFITHDLALAGVFADRVAVLYLGRVVEQGRAADVIGTPRHPYTRALVDVMPKAGGGRRAARALLTGEPPNATATAPGCRFAPRCPLYRQLGEPERCRIDQPLLTATTPEHAVACHFSDVAESPTPKENTT</sequence>
<dbReference type="InterPro" id="IPR003439">
    <property type="entry name" value="ABC_transporter-like_ATP-bd"/>
</dbReference>
<comment type="similarity">
    <text evidence="1">Belongs to the ABC transporter superfamily.</text>
</comment>
<dbReference type="EMBL" id="MVIH01000007">
    <property type="protein sequence ID" value="ORB51688.1"/>
    <property type="molecule type" value="Genomic_DNA"/>
</dbReference>
<dbReference type="InterPro" id="IPR050319">
    <property type="entry name" value="ABC_transp_ATP-bind"/>
</dbReference>
<dbReference type="GO" id="GO:0016887">
    <property type="term" value="F:ATP hydrolysis activity"/>
    <property type="evidence" value="ECO:0007669"/>
    <property type="project" value="InterPro"/>
</dbReference>
<dbReference type="SMART" id="SM00382">
    <property type="entry name" value="AAA"/>
    <property type="match status" value="1"/>
</dbReference>
<dbReference type="PROSITE" id="PS00211">
    <property type="entry name" value="ABC_TRANSPORTER_1"/>
    <property type="match status" value="1"/>
</dbReference>
<dbReference type="InterPro" id="IPR003593">
    <property type="entry name" value="AAA+_ATPase"/>
</dbReference>
<dbReference type="GO" id="GO:0055085">
    <property type="term" value="P:transmembrane transport"/>
    <property type="evidence" value="ECO:0007669"/>
    <property type="project" value="UniProtKB-ARBA"/>
</dbReference>
<dbReference type="Pfam" id="PF08352">
    <property type="entry name" value="oligo_HPY"/>
    <property type="match status" value="1"/>
</dbReference>
<protein>
    <recommendedName>
        <fullName evidence="6">ABC transporter domain-containing protein</fullName>
    </recommendedName>
</protein>
<evidence type="ECO:0000313" key="7">
    <source>
        <dbReference type="EMBL" id="ORB51688.1"/>
    </source>
</evidence>
<evidence type="ECO:0000256" key="5">
    <source>
        <dbReference type="SAM" id="MobiDB-lite"/>
    </source>
</evidence>
<dbReference type="GO" id="GO:0015833">
    <property type="term" value="P:peptide transport"/>
    <property type="evidence" value="ECO:0007669"/>
    <property type="project" value="InterPro"/>
</dbReference>
<dbReference type="NCBIfam" id="TIGR01727">
    <property type="entry name" value="oligo_HPY"/>
    <property type="match status" value="1"/>
</dbReference>
<keyword evidence="3" id="KW-0547">Nucleotide-binding</keyword>
<evidence type="ECO:0000313" key="8">
    <source>
        <dbReference type="Proteomes" id="UP000192534"/>
    </source>
</evidence>
<keyword evidence="2" id="KW-0813">Transport</keyword>
<dbReference type="InterPro" id="IPR027417">
    <property type="entry name" value="P-loop_NTPase"/>
</dbReference>
<dbReference type="InterPro" id="IPR013563">
    <property type="entry name" value="Oligopep_ABC_C"/>
</dbReference>
<gene>
    <name evidence="7" type="ORF">BST42_16065</name>
</gene>
<comment type="caution">
    <text evidence="7">The sequence shown here is derived from an EMBL/GenBank/DDBJ whole genome shotgun (WGS) entry which is preliminary data.</text>
</comment>
<dbReference type="GO" id="GO:0005524">
    <property type="term" value="F:ATP binding"/>
    <property type="evidence" value="ECO:0007669"/>
    <property type="project" value="UniProtKB-KW"/>
</dbReference>
<dbReference type="InterPro" id="IPR017871">
    <property type="entry name" value="ABC_transporter-like_CS"/>
</dbReference>
<organism evidence="7 8">
    <name type="scientific">Mycolicibacterium rhodesiae</name>
    <name type="common">Mycobacterium rhodesiae</name>
    <dbReference type="NCBI Taxonomy" id="36814"/>
    <lineage>
        <taxon>Bacteria</taxon>
        <taxon>Bacillati</taxon>
        <taxon>Actinomycetota</taxon>
        <taxon>Actinomycetes</taxon>
        <taxon>Mycobacteriales</taxon>
        <taxon>Mycobacteriaceae</taxon>
        <taxon>Mycolicibacterium</taxon>
    </lineage>
</organism>
<dbReference type="PROSITE" id="PS50893">
    <property type="entry name" value="ABC_TRANSPORTER_2"/>
    <property type="match status" value="1"/>
</dbReference>
<name>A0A1X0ISN9_MYCRH</name>
<dbReference type="Gene3D" id="3.40.50.300">
    <property type="entry name" value="P-loop containing nucleotide triphosphate hydrolases"/>
    <property type="match status" value="1"/>
</dbReference>
<proteinExistence type="inferred from homology"/>
<reference evidence="7 8" key="1">
    <citation type="submission" date="2016-12" db="EMBL/GenBank/DDBJ databases">
        <title>The new phylogeny of genus Mycobacterium.</title>
        <authorList>
            <person name="Tortoli E."/>
            <person name="Trovato A."/>
            <person name="Cirillo D.M."/>
        </authorList>
    </citation>
    <scope>NUCLEOTIDE SEQUENCE [LARGE SCALE GENOMIC DNA]</scope>
    <source>
        <strain evidence="7 8">DSM 44223</strain>
    </source>
</reference>
<evidence type="ECO:0000259" key="6">
    <source>
        <dbReference type="PROSITE" id="PS50893"/>
    </source>
</evidence>
<accession>A0A1X0ISN9</accession>
<evidence type="ECO:0000256" key="4">
    <source>
        <dbReference type="ARBA" id="ARBA00022840"/>
    </source>
</evidence>
<keyword evidence="4" id="KW-0067">ATP-binding</keyword>
<dbReference type="CDD" id="cd03257">
    <property type="entry name" value="ABC_NikE_OppD_transporters"/>
    <property type="match status" value="1"/>
</dbReference>
<dbReference type="PANTHER" id="PTHR43776">
    <property type="entry name" value="TRANSPORT ATP-BINDING PROTEIN"/>
    <property type="match status" value="1"/>
</dbReference>
<keyword evidence="8" id="KW-1185">Reference proteome</keyword>
<dbReference type="Pfam" id="PF00005">
    <property type="entry name" value="ABC_tran"/>
    <property type="match status" value="1"/>
</dbReference>
<feature type="compositionally biased region" description="Basic and acidic residues" evidence="5">
    <location>
        <begin position="1"/>
        <end position="14"/>
    </location>
</feature>
<dbReference type="Proteomes" id="UP000192534">
    <property type="component" value="Unassembled WGS sequence"/>
</dbReference>
<evidence type="ECO:0000256" key="2">
    <source>
        <dbReference type="ARBA" id="ARBA00022448"/>
    </source>
</evidence>
<dbReference type="AlphaFoldDB" id="A0A1X0ISN9"/>